<protein>
    <recommendedName>
        <fullName evidence="2">Surface lipoprotein assembly modifier C-terminal domain-containing protein</fullName>
    </recommendedName>
</protein>
<evidence type="ECO:0000313" key="3">
    <source>
        <dbReference type="EMBL" id="APE42916.1"/>
    </source>
</evidence>
<dbReference type="Gene3D" id="1.25.40.10">
    <property type="entry name" value="Tetratricopeptide repeat domain"/>
    <property type="match status" value="1"/>
</dbReference>
<dbReference type="AlphaFoldDB" id="A0A1J0WF23"/>
<organism evidence="3 4">
    <name type="scientific">Sulfitobacter alexandrii</name>
    <dbReference type="NCBI Taxonomy" id="1917485"/>
    <lineage>
        <taxon>Bacteria</taxon>
        <taxon>Pseudomonadati</taxon>
        <taxon>Pseudomonadota</taxon>
        <taxon>Alphaproteobacteria</taxon>
        <taxon>Rhodobacterales</taxon>
        <taxon>Roseobacteraceae</taxon>
        <taxon>Sulfitobacter</taxon>
    </lineage>
</organism>
<dbReference type="RefSeq" id="WP_071971007.1">
    <property type="nucleotide sequence ID" value="NZ_CP018076.1"/>
</dbReference>
<dbReference type="Pfam" id="PF04575">
    <property type="entry name" value="SlipAM"/>
    <property type="match status" value="1"/>
</dbReference>
<keyword evidence="4" id="KW-1185">Reference proteome</keyword>
<dbReference type="SUPFAM" id="SSF48452">
    <property type="entry name" value="TPR-like"/>
    <property type="match status" value="1"/>
</dbReference>
<accession>A0A1J0WF23</accession>
<keyword evidence="1" id="KW-0732">Signal</keyword>
<proteinExistence type="predicted"/>
<feature type="chain" id="PRO_5013176071" description="Surface lipoprotein assembly modifier C-terminal domain-containing protein" evidence="1">
    <location>
        <begin position="21"/>
        <end position="446"/>
    </location>
</feature>
<dbReference type="Proteomes" id="UP000181897">
    <property type="component" value="Chromosome"/>
</dbReference>
<dbReference type="InterPro" id="IPR007655">
    <property type="entry name" value="Slam_C"/>
</dbReference>
<reference evidence="3 4" key="1">
    <citation type="submission" date="2016-11" db="EMBL/GenBank/DDBJ databases">
        <title>Complete genome sequence of Sulfitobacter sp. AM1-D1, a toxic bacteria associated with marine dinoflagellate Alexandrium minutum in East China Sea.</title>
        <authorList>
            <person name="Yang Q."/>
            <person name="Zhang X."/>
            <person name="Tian X."/>
        </authorList>
    </citation>
    <scope>NUCLEOTIDE SEQUENCE [LARGE SCALE GENOMIC DNA]</scope>
    <source>
        <strain evidence="3 4">AM1-D1</strain>
    </source>
</reference>
<name>A0A1J0WF23_9RHOB</name>
<dbReference type="KEGG" id="suam:BOO69_05370"/>
<dbReference type="STRING" id="1917485.BOO69_05370"/>
<evidence type="ECO:0000259" key="2">
    <source>
        <dbReference type="Pfam" id="PF04575"/>
    </source>
</evidence>
<dbReference type="EMBL" id="CP018076">
    <property type="protein sequence ID" value="APE42916.1"/>
    <property type="molecule type" value="Genomic_DNA"/>
</dbReference>
<dbReference type="OrthoDB" id="7684399at2"/>
<evidence type="ECO:0000256" key="1">
    <source>
        <dbReference type="SAM" id="SignalP"/>
    </source>
</evidence>
<sequence>MKRLVLSGILGLVLASAGGAQTTLDPDEARLAAARLLSTGQARAAAEITTVLIARDPQDAPSLIVHAHALRVLERYGPAQRAARDAWRATERDIEKYGAALAMAQALSSDGKKTRAQFWLRRAADVAPTARMRNRAVRDYQFVRTTNPWSVDVSFGINPSDNVNNAPRDNTFVLGGLIFTNPAAVPISGFSVTSDTTLRYNFGVTTTHRNFAALRWTESHVVFTDDNVPAGVDASDYAFRKLQARVGRDWTTGPDAPRQTIAFSFGQLWSGDRQFADEYEIEWRQAFQRDAGRSFAWEARLGHSDRKDAAIRSNNTYALGGRWSRPVATGDRLSWDARISRTDSDSRAIAHTRLDAGLQYAFSQPFMGAQALLSVSGELRQYDDPLYTPEARRDIKATVSGSLLFVDFDTYGFAPKLTLEASRTNSNVSRFETRNFGLNIGFQSLF</sequence>
<evidence type="ECO:0000313" key="4">
    <source>
        <dbReference type="Proteomes" id="UP000181897"/>
    </source>
</evidence>
<feature type="signal peptide" evidence="1">
    <location>
        <begin position="1"/>
        <end position="20"/>
    </location>
</feature>
<gene>
    <name evidence="3" type="ORF">BOO69_05370</name>
</gene>
<dbReference type="InterPro" id="IPR011990">
    <property type="entry name" value="TPR-like_helical_dom_sf"/>
</dbReference>
<feature type="domain" description="Surface lipoprotein assembly modifier C-terminal" evidence="2">
    <location>
        <begin position="341"/>
        <end position="434"/>
    </location>
</feature>